<reference evidence="1" key="1">
    <citation type="journal article" date="2004" name="Nature">
        <title>Genome duplication in the teleost fish Tetraodon nigroviridis reveals the early vertebrate proto-karyotype.</title>
        <authorList>
            <person name="Jaillon O."/>
            <person name="Aury J.-M."/>
            <person name="Brunet F."/>
            <person name="Petit J.-L."/>
            <person name="Stange-Thomann N."/>
            <person name="Mauceli E."/>
            <person name="Bouneau L."/>
            <person name="Fischer C."/>
            <person name="Ozouf-Costaz C."/>
            <person name="Bernot A."/>
            <person name="Nicaud S."/>
            <person name="Jaffe D."/>
            <person name="Fisher S."/>
            <person name="Lutfalla G."/>
            <person name="Dossat C."/>
            <person name="Segurens B."/>
            <person name="Dasilva C."/>
            <person name="Salanoubat M."/>
            <person name="Levy M."/>
            <person name="Boudet N."/>
            <person name="Castellano S."/>
            <person name="Anthouard V."/>
            <person name="Jubin C."/>
            <person name="Castelli V."/>
            <person name="Katinka M."/>
            <person name="Vacherie B."/>
            <person name="Biemont C."/>
            <person name="Skalli Z."/>
            <person name="Cattolico L."/>
            <person name="Poulain J."/>
            <person name="De Berardinis V."/>
            <person name="Cruaud C."/>
            <person name="Duprat S."/>
            <person name="Brottier P."/>
            <person name="Coutanceau J.-P."/>
            <person name="Gouzy J."/>
            <person name="Parra G."/>
            <person name="Lardier G."/>
            <person name="Chapple C."/>
            <person name="McKernan K.J."/>
            <person name="McEwan P."/>
            <person name="Bosak S."/>
            <person name="Kellis M."/>
            <person name="Volff J.-N."/>
            <person name="Guigo R."/>
            <person name="Zody M.C."/>
            <person name="Mesirov J."/>
            <person name="Lindblad-Toh K."/>
            <person name="Birren B."/>
            <person name="Nusbaum C."/>
            <person name="Kahn D."/>
            <person name="Robinson-Rechavi M."/>
            <person name="Laudet V."/>
            <person name="Schachter V."/>
            <person name="Quetier F."/>
            <person name="Saurin W."/>
            <person name="Scarpelli C."/>
            <person name="Wincker P."/>
            <person name="Lander E.S."/>
            <person name="Weissenbach J."/>
            <person name="Roest Crollius H."/>
        </authorList>
    </citation>
    <scope>NUCLEOTIDE SEQUENCE [LARGE SCALE GENOMIC DNA]</scope>
</reference>
<dbReference type="AlphaFoldDB" id="Q4RHC7"/>
<gene>
    <name evidence="1" type="ORF">GSTENG00034403001</name>
</gene>
<organism evidence="1">
    <name type="scientific">Tetraodon nigroviridis</name>
    <name type="common">Spotted green pufferfish</name>
    <name type="synonym">Chelonodon nigroviridis</name>
    <dbReference type="NCBI Taxonomy" id="99883"/>
    <lineage>
        <taxon>Eukaryota</taxon>
        <taxon>Metazoa</taxon>
        <taxon>Chordata</taxon>
        <taxon>Craniata</taxon>
        <taxon>Vertebrata</taxon>
        <taxon>Euteleostomi</taxon>
        <taxon>Actinopterygii</taxon>
        <taxon>Neopterygii</taxon>
        <taxon>Teleostei</taxon>
        <taxon>Neoteleostei</taxon>
        <taxon>Acanthomorphata</taxon>
        <taxon>Eupercaria</taxon>
        <taxon>Tetraodontiformes</taxon>
        <taxon>Tetradontoidea</taxon>
        <taxon>Tetraodontidae</taxon>
        <taxon>Tetraodon</taxon>
    </lineage>
</organism>
<dbReference type="EMBL" id="CAAE01015050">
    <property type="protein sequence ID" value="CAG12205.1"/>
    <property type="molecule type" value="Genomic_DNA"/>
</dbReference>
<dbReference type="KEGG" id="tng:GSTEN00034403G001"/>
<name>Q4RHC7_TETNG</name>
<accession>Q4RHC7</accession>
<evidence type="ECO:0000313" key="1">
    <source>
        <dbReference type="EMBL" id="CAG12205.1"/>
    </source>
</evidence>
<protein>
    <submittedName>
        <fullName evidence="1">(spotted green pufferfish) hypothetical protein</fullName>
    </submittedName>
</protein>
<reference evidence="1" key="2">
    <citation type="submission" date="2004-02" db="EMBL/GenBank/DDBJ databases">
        <authorList>
            <consortium name="Genoscope"/>
            <consortium name="Whitehead Institute Centre for Genome Research"/>
        </authorList>
    </citation>
    <scope>NUCLEOTIDE SEQUENCE</scope>
</reference>
<sequence>MKVQARHTLDKNAPTYRAVNTGQPRWSTCLGRASPRDPISGTRINIQSHAQNILSGVWLERTRRMSTTAASRIGAMLYWCDYITPAPISLSPEWDNVSGTLGTQTGPCAPISCLPK</sequence>
<comment type="caution">
    <text evidence="1">The sequence shown here is derived from an EMBL/GenBank/DDBJ whole genome shotgun (WGS) entry which is preliminary data.</text>
</comment>
<proteinExistence type="predicted"/>